<organism evidence="2 3">
    <name type="scientific">Methanobacterium alkalithermotolerans</name>
    <dbReference type="NCBI Taxonomy" id="2731220"/>
    <lineage>
        <taxon>Archaea</taxon>
        <taxon>Methanobacteriati</taxon>
        <taxon>Methanobacteriota</taxon>
        <taxon>Methanomada group</taxon>
        <taxon>Methanobacteria</taxon>
        <taxon>Methanobacteriales</taxon>
        <taxon>Methanobacteriaceae</taxon>
        <taxon>Methanobacterium</taxon>
    </lineage>
</organism>
<dbReference type="Pfam" id="PF08543">
    <property type="entry name" value="Phos_pyr_kin"/>
    <property type="match status" value="1"/>
</dbReference>
<dbReference type="InterPro" id="IPR004399">
    <property type="entry name" value="HMP/HMP-P_kinase_dom"/>
</dbReference>
<evidence type="ECO:0000313" key="3">
    <source>
        <dbReference type="Proteomes" id="UP000681041"/>
    </source>
</evidence>
<keyword evidence="2" id="KW-0418">Kinase</keyword>
<dbReference type="EC" id="2.7.1.49" evidence="2"/>
<dbReference type="PANTHER" id="PTHR20858">
    <property type="entry name" value="PHOSPHOMETHYLPYRIMIDINE KINASE"/>
    <property type="match status" value="1"/>
</dbReference>
<dbReference type="InterPro" id="IPR013749">
    <property type="entry name" value="PM/HMP-P_kinase-1"/>
</dbReference>
<evidence type="ECO:0000259" key="1">
    <source>
        <dbReference type="Pfam" id="PF08543"/>
    </source>
</evidence>
<dbReference type="GO" id="GO:0009228">
    <property type="term" value="P:thiamine biosynthetic process"/>
    <property type="evidence" value="ECO:0007669"/>
    <property type="project" value="InterPro"/>
</dbReference>
<dbReference type="PANTHER" id="PTHR20858:SF17">
    <property type="entry name" value="HYDROXYMETHYLPYRIMIDINE_PHOSPHOMETHYLPYRIMIDINE KINASE THI20-RELATED"/>
    <property type="match status" value="1"/>
</dbReference>
<keyword evidence="2" id="KW-0808">Transferase</keyword>
<name>A0A8T8KB06_9EURY</name>
<dbReference type="GO" id="GO:0005829">
    <property type="term" value="C:cytosol"/>
    <property type="evidence" value="ECO:0007669"/>
    <property type="project" value="TreeGrafter"/>
</dbReference>
<reference evidence="2" key="1">
    <citation type="submission" date="2020-07" db="EMBL/GenBank/DDBJ databases">
        <title>Methanobacterium. sp. MethCan genome.</title>
        <authorList>
            <person name="Postec A."/>
            <person name="Quemeneur M."/>
        </authorList>
    </citation>
    <scope>NUCLEOTIDE SEQUENCE</scope>
    <source>
        <strain evidence="2">MethCAN</strain>
    </source>
</reference>
<dbReference type="EC" id="2.7.4.7" evidence="2"/>
<dbReference type="OrthoDB" id="43786at2157"/>
<dbReference type="CDD" id="cd01169">
    <property type="entry name" value="HMPP_kinase"/>
    <property type="match status" value="1"/>
</dbReference>
<dbReference type="Gene3D" id="3.40.1190.20">
    <property type="match status" value="1"/>
</dbReference>
<dbReference type="EMBL" id="CP058560">
    <property type="protein sequence ID" value="QUH24000.1"/>
    <property type="molecule type" value="Genomic_DNA"/>
</dbReference>
<proteinExistence type="predicted"/>
<dbReference type="RefSeq" id="WP_211532957.1">
    <property type="nucleotide sequence ID" value="NZ_CP058560.1"/>
</dbReference>
<dbReference type="AlphaFoldDB" id="A0A8T8KB06"/>
<dbReference type="SUPFAM" id="SSF53613">
    <property type="entry name" value="Ribokinase-like"/>
    <property type="match status" value="1"/>
</dbReference>
<gene>
    <name evidence="2" type="primary">thiD</name>
    <name evidence="2" type="ORF">HYG87_09650</name>
</gene>
<dbReference type="GO" id="GO:0008902">
    <property type="term" value="F:hydroxymethylpyrimidine kinase activity"/>
    <property type="evidence" value="ECO:0007669"/>
    <property type="project" value="UniProtKB-EC"/>
</dbReference>
<dbReference type="NCBIfam" id="TIGR00097">
    <property type="entry name" value="HMP-P_kinase"/>
    <property type="match status" value="1"/>
</dbReference>
<dbReference type="GeneID" id="64821029"/>
<dbReference type="GO" id="GO:0008972">
    <property type="term" value="F:phosphomethylpyrimidine kinase activity"/>
    <property type="evidence" value="ECO:0007669"/>
    <property type="project" value="UniProtKB-EC"/>
</dbReference>
<dbReference type="Proteomes" id="UP000681041">
    <property type="component" value="Chromosome"/>
</dbReference>
<accession>A0A8T8KB06</accession>
<sequence>MIAISIAGYDPSAGAGILNDIKTFSALGVYGTGVITALTAQNAKRVSGIYPISPEFIEEQIDLVMEDADIIFGKTGMLYSPDIIRSLAKKVKEYQLKMVVDPVMVAGSGGKLSRQGLADSLKKYLLKKSILVTPNIPEAEILSGTPIKNKDDAIKAARKIGKYCDVVVTGGHLEGNNIFFNGKVEIFQGELIESNNTHGSGCSFSAAVTAYLVKGFDLEKALKQADSFVKESIRQGQYGTLNQFWNHEI</sequence>
<feature type="domain" description="Pyridoxamine kinase/Phosphomethylpyrimidine kinase" evidence="1">
    <location>
        <begin position="10"/>
        <end position="236"/>
    </location>
</feature>
<dbReference type="KEGG" id="meme:HYG87_09650"/>
<evidence type="ECO:0000313" key="2">
    <source>
        <dbReference type="EMBL" id="QUH24000.1"/>
    </source>
</evidence>
<dbReference type="InterPro" id="IPR029056">
    <property type="entry name" value="Ribokinase-like"/>
</dbReference>
<keyword evidence="3" id="KW-1185">Reference proteome</keyword>
<protein>
    <submittedName>
        <fullName evidence="2">Bifunctional hydroxymethylpyrimidine kinase/phosphomethylpyrimidine kinase</fullName>
        <ecNumber evidence="2">2.7.1.49</ecNumber>
        <ecNumber evidence="2">2.7.4.7</ecNumber>
    </submittedName>
</protein>